<protein>
    <submittedName>
        <fullName evidence="1">Uncharacterized protein</fullName>
    </submittedName>
</protein>
<sequence>MSKLERVSLGNIDESTVLCSPYKFCLNLPHGRVNKAFSPFSVLIKIKVAQSGFPTQKPPKNRPR</sequence>
<reference evidence="1" key="1">
    <citation type="submission" date="2013-05" db="EMBL/GenBank/DDBJ databases">
        <authorList>
            <person name="Yim A.K.Y."/>
            <person name="Chan T.F."/>
            <person name="Ji K.M."/>
            <person name="Liu X.Y."/>
            <person name="Zhou J.W."/>
            <person name="Li R.Q."/>
            <person name="Yang K.Y."/>
            <person name="Li J."/>
            <person name="Li M."/>
            <person name="Law P.T.W."/>
            <person name="Wu Y.L."/>
            <person name="Cai Z.L."/>
            <person name="Qin H."/>
            <person name="Bao Y."/>
            <person name="Leung R.K.K."/>
            <person name="Ng P.K.S."/>
            <person name="Zou J."/>
            <person name="Zhong X.J."/>
            <person name="Ran P.X."/>
            <person name="Zhong N.S."/>
            <person name="Liu Z.G."/>
            <person name="Tsui S.K.W."/>
        </authorList>
    </citation>
    <scope>NUCLEOTIDE SEQUENCE</scope>
    <source>
        <strain evidence="1">Derf</strain>
        <tissue evidence="1">Whole organism</tissue>
    </source>
</reference>
<dbReference type="Proteomes" id="UP000790347">
    <property type="component" value="Unassembled WGS sequence"/>
</dbReference>
<dbReference type="AlphaFoldDB" id="A0A922HPK1"/>
<accession>A0A922HPK1</accession>
<evidence type="ECO:0000313" key="1">
    <source>
        <dbReference type="EMBL" id="KAH9501597.1"/>
    </source>
</evidence>
<keyword evidence="2" id="KW-1185">Reference proteome</keyword>
<organism evidence="1 2">
    <name type="scientific">Dermatophagoides farinae</name>
    <name type="common">American house dust mite</name>
    <dbReference type="NCBI Taxonomy" id="6954"/>
    <lineage>
        <taxon>Eukaryota</taxon>
        <taxon>Metazoa</taxon>
        <taxon>Ecdysozoa</taxon>
        <taxon>Arthropoda</taxon>
        <taxon>Chelicerata</taxon>
        <taxon>Arachnida</taxon>
        <taxon>Acari</taxon>
        <taxon>Acariformes</taxon>
        <taxon>Sarcoptiformes</taxon>
        <taxon>Astigmata</taxon>
        <taxon>Psoroptidia</taxon>
        <taxon>Analgoidea</taxon>
        <taxon>Pyroglyphidae</taxon>
        <taxon>Dermatophagoidinae</taxon>
        <taxon>Dermatophagoides</taxon>
    </lineage>
</organism>
<name>A0A922HPK1_DERFA</name>
<dbReference type="EMBL" id="ASGP02000006">
    <property type="protein sequence ID" value="KAH9501597.1"/>
    <property type="molecule type" value="Genomic_DNA"/>
</dbReference>
<reference evidence="1" key="2">
    <citation type="journal article" date="2022" name="Res Sq">
        <title>Comparative Genomics Reveals Insights into the Divergent Evolution of Astigmatic Mites and Household Pest Adaptations.</title>
        <authorList>
            <person name="Xiong Q."/>
            <person name="Wan A.T.-Y."/>
            <person name="Liu X.-Y."/>
            <person name="Fung C.S.-H."/>
            <person name="Xiao X."/>
            <person name="Malainual N."/>
            <person name="Hou J."/>
            <person name="Wang L."/>
            <person name="Wang M."/>
            <person name="Yang K."/>
            <person name="Cui Y."/>
            <person name="Leung E."/>
            <person name="Nong W."/>
            <person name="Shin S.-K."/>
            <person name="Au S."/>
            <person name="Jeong K.Y."/>
            <person name="Chew F.T."/>
            <person name="Hui J."/>
            <person name="Leung T.F."/>
            <person name="Tungtrongchitr A."/>
            <person name="Zhong N."/>
            <person name="Liu Z."/>
            <person name="Tsui S."/>
        </authorList>
    </citation>
    <scope>NUCLEOTIDE SEQUENCE</scope>
    <source>
        <strain evidence="1">Derf</strain>
        <tissue evidence="1">Whole organism</tissue>
    </source>
</reference>
<evidence type="ECO:0000313" key="2">
    <source>
        <dbReference type="Proteomes" id="UP000790347"/>
    </source>
</evidence>
<proteinExistence type="predicted"/>
<gene>
    <name evidence="1" type="ORF">DERF_012433</name>
</gene>
<comment type="caution">
    <text evidence="1">The sequence shown here is derived from an EMBL/GenBank/DDBJ whole genome shotgun (WGS) entry which is preliminary data.</text>
</comment>